<dbReference type="InterPro" id="IPR050136">
    <property type="entry name" value="FA_oxidation_alpha_subunit"/>
</dbReference>
<dbReference type="EMBL" id="CAFBQO010000096">
    <property type="protein sequence ID" value="CAB5058088.1"/>
    <property type="molecule type" value="Genomic_DNA"/>
</dbReference>
<gene>
    <name evidence="2" type="ORF">UFOPK4307_00699</name>
</gene>
<dbReference type="InterPro" id="IPR006108">
    <property type="entry name" value="3HC_DH_C"/>
</dbReference>
<proteinExistence type="predicted"/>
<dbReference type="GO" id="GO:0004300">
    <property type="term" value="F:enoyl-CoA hydratase activity"/>
    <property type="evidence" value="ECO:0007669"/>
    <property type="project" value="TreeGrafter"/>
</dbReference>
<sequence>MIICKDAPGFVVNRLLTRFMGEITDAVDEGTDPATADNAMRAIGFPMSPFELLGLVGPGVALHVAETLNANLGPRYRISPTMQAMVKEGVKTFYIKNEDGSVAPNPAALALVHKGTTPSTAEEVRLRALKALAEEARMMLDEGVVSSPAEIDLCMLMGAGWPMHLGGILPYLDREGISETVCGQRFHAPGIASLPQ</sequence>
<dbReference type="GO" id="GO:0006635">
    <property type="term" value="P:fatty acid beta-oxidation"/>
    <property type="evidence" value="ECO:0007669"/>
    <property type="project" value="TreeGrafter"/>
</dbReference>
<protein>
    <submittedName>
        <fullName evidence="2">Unannotated protein</fullName>
    </submittedName>
</protein>
<dbReference type="GO" id="GO:0016509">
    <property type="term" value="F:long-chain (3S)-3-hydroxyacyl-CoA dehydrogenase (NAD+) activity"/>
    <property type="evidence" value="ECO:0007669"/>
    <property type="project" value="TreeGrafter"/>
</dbReference>
<dbReference type="Pfam" id="PF00725">
    <property type="entry name" value="3HCDH"/>
    <property type="match status" value="1"/>
</dbReference>
<reference evidence="2" key="1">
    <citation type="submission" date="2020-05" db="EMBL/GenBank/DDBJ databases">
        <authorList>
            <person name="Chiriac C."/>
            <person name="Salcher M."/>
            <person name="Ghai R."/>
            <person name="Kavagutti S V."/>
        </authorList>
    </citation>
    <scope>NUCLEOTIDE SEQUENCE</scope>
</reference>
<dbReference type="SUPFAM" id="SSF48179">
    <property type="entry name" value="6-phosphogluconate dehydrogenase C-terminal domain-like"/>
    <property type="match status" value="2"/>
</dbReference>
<evidence type="ECO:0000313" key="2">
    <source>
        <dbReference type="EMBL" id="CAB5058088.1"/>
    </source>
</evidence>
<accession>A0A6J7U1H5</accession>
<dbReference type="InterPro" id="IPR008927">
    <property type="entry name" value="6-PGluconate_DH-like_C_sf"/>
</dbReference>
<feature type="domain" description="3-hydroxyacyl-CoA dehydrogenase C-terminal" evidence="1">
    <location>
        <begin position="9"/>
        <end position="89"/>
    </location>
</feature>
<organism evidence="2">
    <name type="scientific">freshwater metagenome</name>
    <dbReference type="NCBI Taxonomy" id="449393"/>
    <lineage>
        <taxon>unclassified sequences</taxon>
        <taxon>metagenomes</taxon>
        <taxon>ecological metagenomes</taxon>
    </lineage>
</organism>
<dbReference type="PANTHER" id="PTHR43612">
    <property type="entry name" value="TRIFUNCTIONAL ENZYME SUBUNIT ALPHA"/>
    <property type="match status" value="1"/>
</dbReference>
<dbReference type="PANTHER" id="PTHR43612:SF3">
    <property type="entry name" value="TRIFUNCTIONAL ENZYME SUBUNIT ALPHA, MITOCHONDRIAL"/>
    <property type="match status" value="1"/>
</dbReference>
<dbReference type="AlphaFoldDB" id="A0A6J7U1H5"/>
<name>A0A6J7U1H5_9ZZZZ</name>
<evidence type="ECO:0000259" key="1">
    <source>
        <dbReference type="Pfam" id="PF00725"/>
    </source>
</evidence>
<dbReference type="Gene3D" id="1.10.1040.50">
    <property type="match status" value="1"/>
</dbReference>